<proteinExistence type="predicted"/>
<dbReference type="AlphaFoldDB" id="A0A0R2BM61"/>
<evidence type="ECO:0000313" key="1">
    <source>
        <dbReference type="EMBL" id="KRM77067.1"/>
    </source>
</evidence>
<dbReference type="RefSeq" id="WP_056958253.1">
    <property type="nucleotide sequence ID" value="NZ_AYYN01000022.1"/>
</dbReference>
<name>A0A0R2BM61_9LACO</name>
<dbReference type="EMBL" id="AYYN01000022">
    <property type="protein sequence ID" value="KRM77067.1"/>
    <property type="molecule type" value="Genomic_DNA"/>
</dbReference>
<sequence length="160" mass="17615">MEIKVSDFITAVTEEKFNRDTILATLAQVEDLGIADSLAPIMEKMMDAIKQDQLEQAELSIEGSDEPIQIRLETGIINLPFENINRVANFFDELEASVPVNVYLVVVSPDLNASGLHIMQICPASDFVRGQGQDAVLVAVAESLKKIQENEAQKEKVTAK</sequence>
<organism evidence="1 2">
    <name type="scientific">Ligilactobacillus murinus DSM 20452 = NBRC 14221</name>
    <dbReference type="NCBI Taxonomy" id="1423772"/>
    <lineage>
        <taxon>Bacteria</taxon>
        <taxon>Bacillati</taxon>
        <taxon>Bacillota</taxon>
        <taxon>Bacilli</taxon>
        <taxon>Lactobacillales</taxon>
        <taxon>Lactobacillaceae</taxon>
        <taxon>Ligilactobacillus</taxon>
    </lineage>
</organism>
<evidence type="ECO:0000313" key="2">
    <source>
        <dbReference type="Proteomes" id="UP000051612"/>
    </source>
</evidence>
<dbReference type="PATRIC" id="fig|1423772.3.peg.792"/>
<protein>
    <submittedName>
        <fullName evidence="1">Uncharacterized protein</fullName>
    </submittedName>
</protein>
<gene>
    <name evidence="1" type="ORF">FC48_GL000722</name>
</gene>
<reference evidence="1 2" key="1">
    <citation type="journal article" date="2015" name="Genome Announc.">
        <title>Expanding the biotechnology potential of lactobacilli through comparative genomics of 213 strains and associated genera.</title>
        <authorList>
            <person name="Sun Z."/>
            <person name="Harris H.M."/>
            <person name="McCann A."/>
            <person name="Guo C."/>
            <person name="Argimon S."/>
            <person name="Zhang W."/>
            <person name="Yang X."/>
            <person name="Jeffery I.B."/>
            <person name="Cooney J.C."/>
            <person name="Kagawa T.F."/>
            <person name="Liu W."/>
            <person name="Song Y."/>
            <person name="Salvetti E."/>
            <person name="Wrobel A."/>
            <person name="Rasinkangas P."/>
            <person name="Parkhill J."/>
            <person name="Rea M.C."/>
            <person name="O'Sullivan O."/>
            <person name="Ritari J."/>
            <person name="Douillard F.P."/>
            <person name="Paul Ross R."/>
            <person name="Yang R."/>
            <person name="Briner A.E."/>
            <person name="Felis G.E."/>
            <person name="de Vos W.M."/>
            <person name="Barrangou R."/>
            <person name="Klaenhammer T.R."/>
            <person name="Caufield P.W."/>
            <person name="Cui Y."/>
            <person name="Zhang H."/>
            <person name="O'Toole P.W."/>
        </authorList>
    </citation>
    <scope>NUCLEOTIDE SEQUENCE [LARGE SCALE GENOMIC DNA]</scope>
    <source>
        <strain evidence="1 2">DSM 20452</strain>
    </source>
</reference>
<dbReference type="Proteomes" id="UP000051612">
    <property type="component" value="Unassembled WGS sequence"/>
</dbReference>
<accession>A0A0R2BM61</accession>
<comment type="caution">
    <text evidence="1">The sequence shown here is derived from an EMBL/GenBank/DDBJ whole genome shotgun (WGS) entry which is preliminary data.</text>
</comment>